<dbReference type="Proteomes" id="UP000092714">
    <property type="component" value="Unassembled WGS sequence"/>
</dbReference>
<sequence length="170" mass="17260">MATSCGNNVANDELAVADPAETCRPQTPGKMIMSCGSGSAGPLPILDLAGASIRNPYAVGSVTIDTRGLRCPTVLIHVTALINAPLGAIPSLTFRVTKCCNGCSQSVGSSLTSSSAINTLSGKTFEFQMCDSGECCGCCTYTVEISNATLIQAGTSVSAQVSAIAVEKIC</sequence>
<keyword evidence="2" id="KW-1185">Reference proteome</keyword>
<evidence type="ECO:0000313" key="2">
    <source>
        <dbReference type="Proteomes" id="UP000092714"/>
    </source>
</evidence>
<dbReference type="eggNOG" id="ENOG50338J9">
    <property type="taxonomic scope" value="Bacteria"/>
</dbReference>
<evidence type="ECO:0008006" key="3">
    <source>
        <dbReference type="Google" id="ProtNLM"/>
    </source>
</evidence>
<organism evidence="1 2">
    <name type="scientific">Clostridium paraputrificum</name>
    <dbReference type="NCBI Taxonomy" id="29363"/>
    <lineage>
        <taxon>Bacteria</taxon>
        <taxon>Bacillati</taxon>
        <taxon>Bacillota</taxon>
        <taxon>Clostridia</taxon>
        <taxon>Eubacteriales</taxon>
        <taxon>Clostridiaceae</taxon>
        <taxon>Clostridium</taxon>
    </lineage>
</organism>
<dbReference type="InterPro" id="IPR027972">
    <property type="entry name" value="DUF4489"/>
</dbReference>
<proteinExistence type="predicted"/>
<dbReference type="AlphaFoldDB" id="A0A174DDW2"/>
<accession>A0A174DDW2</accession>
<dbReference type="OrthoDB" id="1912442at2"/>
<name>A0A174DDW2_9CLOT</name>
<reference evidence="1 2" key="1">
    <citation type="submission" date="2016-06" db="EMBL/GenBank/DDBJ databases">
        <authorList>
            <person name="Kjaerup R.B."/>
            <person name="Dalgaard T.S."/>
            <person name="Juul-Madsen H.R."/>
        </authorList>
    </citation>
    <scope>NUCLEOTIDE SEQUENCE [LARGE SCALE GENOMIC DNA]</scope>
    <source>
        <strain evidence="1 2">373-A1</strain>
    </source>
</reference>
<comment type="caution">
    <text evidence="1">The sequence shown here is derived from an EMBL/GenBank/DDBJ whole genome shotgun (WGS) entry which is preliminary data.</text>
</comment>
<dbReference type="Pfam" id="PF14879">
    <property type="entry name" value="DUF4489"/>
    <property type="match status" value="1"/>
</dbReference>
<dbReference type="EMBL" id="MAPZ01000014">
    <property type="protein sequence ID" value="OBY11363.1"/>
    <property type="molecule type" value="Genomic_DNA"/>
</dbReference>
<dbReference type="RefSeq" id="WP_027097828.1">
    <property type="nucleotide sequence ID" value="NZ_CABHIH010000001.1"/>
</dbReference>
<protein>
    <recommendedName>
        <fullName evidence="3">DUF4489 domain-containing protein</fullName>
    </recommendedName>
</protein>
<dbReference type="GeneID" id="42775660"/>
<gene>
    <name evidence="1" type="ORF">CP373A1_05260</name>
</gene>
<evidence type="ECO:0000313" key="1">
    <source>
        <dbReference type="EMBL" id="OBY11363.1"/>
    </source>
</evidence>